<organism evidence="5 6">
    <name type="scientific">Clathrus columnatus</name>
    <dbReference type="NCBI Taxonomy" id="1419009"/>
    <lineage>
        <taxon>Eukaryota</taxon>
        <taxon>Fungi</taxon>
        <taxon>Dikarya</taxon>
        <taxon>Basidiomycota</taxon>
        <taxon>Agaricomycotina</taxon>
        <taxon>Agaricomycetes</taxon>
        <taxon>Phallomycetidae</taxon>
        <taxon>Phallales</taxon>
        <taxon>Clathraceae</taxon>
        <taxon>Clathrus</taxon>
    </lineage>
</organism>
<accession>A0AAV4ZWS7</accession>
<dbReference type="GO" id="GO:0004806">
    <property type="term" value="F:triacylglycerol lipase activity"/>
    <property type="evidence" value="ECO:0007669"/>
    <property type="project" value="TreeGrafter"/>
</dbReference>
<dbReference type="SUPFAM" id="SSF57667">
    <property type="entry name" value="beta-beta-alpha zinc fingers"/>
    <property type="match status" value="1"/>
</dbReference>
<dbReference type="PROSITE" id="PS50157">
    <property type="entry name" value="ZINC_FINGER_C2H2_2"/>
    <property type="match status" value="3"/>
</dbReference>
<dbReference type="PANTHER" id="PTHR23025:SF3">
    <property type="entry name" value="HORMONE-SENSITIVE LIPASE"/>
    <property type="match status" value="1"/>
</dbReference>
<dbReference type="InterPro" id="IPR036236">
    <property type="entry name" value="Znf_C2H2_sf"/>
</dbReference>
<dbReference type="PROSITE" id="PS01174">
    <property type="entry name" value="LIPASE_GDXG_SER"/>
    <property type="match status" value="1"/>
</dbReference>
<dbReference type="Gene3D" id="3.30.160.60">
    <property type="entry name" value="Classic Zinc Finger"/>
    <property type="match status" value="2"/>
</dbReference>
<dbReference type="Proteomes" id="UP001050691">
    <property type="component" value="Unassembled WGS sequence"/>
</dbReference>
<keyword evidence="1" id="KW-0862">Zinc</keyword>
<keyword evidence="1" id="KW-0479">Metal-binding</keyword>
<reference evidence="5" key="1">
    <citation type="submission" date="2021-10" db="EMBL/GenBank/DDBJ databases">
        <title>De novo Genome Assembly of Clathrus columnatus (Basidiomycota, Fungi) Using Illumina and Nanopore Sequence Data.</title>
        <authorList>
            <person name="Ogiso-Tanaka E."/>
            <person name="Itagaki H."/>
            <person name="Hosoya T."/>
            <person name="Hosaka K."/>
        </authorList>
    </citation>
    <scope>NUCLEOTIDE SEQUENCE</scope>
    <source>
        <strain evidence="5">MO-923</strain>
    </source>
</reference>
<dbReference type="EMBL" id="BPWL01000001">
    <property type="protein sequence ID" value="GJJ06317.1"/>
    <property type="molecule type" value="Genomic_DNA"/>
</dbReference>
<dbReference type="GO" id="GO:0005829">
    <property type="term" value="C:cytosol"/>
    <property type="evidence" value="ECO:0007669"/>
    <property type="project" value="TreeGrafter"/>
</dbReference>
<feature type="compositionally biased region" description="Low complexity" evidence="3">
    <location>
        <begin position="757"/>
        <end position="773"/>
    </location>
</feature>
<feature type="compositionally biased region" description="Polar residues" evidence="3">
    <location>
        <begin position="793"/>
        <end position="808"/>
    </location>
</feature>
<dbReference type="Pfam" id="PF07859">
    <property type="entry name" value="Abhydrolase_3"/>
    <property type="match status" value="2"/>
</dbReference>
<feature type="domain" description="C2H2-type" evidence="4">
    <location>
        <begin position="958"/>
        <end position="980"/>
    </location>
</feature>
<dbReference type="AlphaFoldDB" id="A0AAV4ZWS7"/>
<protein>
    <recommendedName>
        <fullName evidence="4">C2H2-type domain-containing protein</fullName>
    </recommendedName>
</protein>
<dbReference type="PANTHER" id="PTHR23025">
    <property type="entry name" value="TRIACYLGLYCEROL LIPASE"/>
    <property type="match status" value="1"/>
</dbReference>
<evidence type="ECO:0000256" key="2">
    <source>
        <dbReference type="PROSITE-ProRule" id="PRU10038"/>
    </source>
</evidence>
<sequence>MNRICKKFSPWQITVGVCTLVYAGKNLESILGLNCPEPLALLYSRSYYRATWLVTGLDAGFATAMNIRPKWLRDFLSILFSVYYIIYANEAEEKLRLLTFTQRRSICIVRQIRIPIPLSLGTQNSVTGWLFFNGSELELSQSSDLLLDIPGGGFICMSPQHHEERLRGWAMRCRRPVLSLDYVKAPEYPYPHAINQCYYAYREIVSSKGRVLGMHSARKLNIIISGDSAGANLVAGVMFKILETQESITRPIALVFAYPALDFNLTSWMSPETLSILRNEQSIINLSGLAQQKDHYTKEGPLAVVEGLRTMDPTLRVWRRCSKTSFDLERDNKRRTAWSPDSFSKCAEEGSQINAQSIRNLEYCEKYIHDVSSEDTEERSRASIKTRLTMTSRAGYFQDRIISPGMMRAMAILYIGPNSNPDFATDYRISPILAPSELLAQFPPILITCGEKDPFVDDSVIFSGRIREAKRLRKKELEEANFTHQTMTNCRWSQMDEQILKGSNEDWVTLAIIEGWSHGFLQMSAILPKAEGVIDWMGCWIEDMFRKGRYTYGYGYGTVHTSETETDEGVVFVPKRKFDRAGINEETSTEPRDKALLTSKRSKHTAGLVSEADLLKRRRQEAVFGIGNFRTGSPGYVQVVSTLYGHTKKDRFFNDNFVSFPRSAMDQQSNPYYYQQFHTQPDTYPSNADHYDTLEHRPQQIQPQLQPQQSWQQLPVQTHTYTYPNFQQYPRQPYFSSQRPQGGLLQAVPQPQTEAAQSSTTQQSSRSHIQSHSYGYPTPVQQEQYYPTRYVHSQPTLVPHGSSTAYDLNSSSRTTRSSSSDSSANYSDPMSSYGDETYAQQMQMSGVLSQTAGPSADPYGSSVVPRLPPIFQVERQQVTTTATQNASANRRRNDANFRCPVPGCGSTFTRRFNLKGHLRSHTSERPFACEWPGCDKAFARQHDCKRHYQLHSTKAGTHLCHGCGKSFSRPDALNRHRELQIFIINTQAFIER</sequence>
<dbReference type="InterPro" id="IPR029058">
    <property type="entry name" value="AB_hydrolase_fold"/>
</dbReference>
<feature type="domain" description="C2H2-type" evidence="4">
    <location>
        <begin position="897"/>
        <end position="926"/>
    </location>
</feature>
<dbReference type="GO" id="GO:0019433">
    <property type="term" value="P:triglyceride catabolic process"/>
    <property type="evidence" value="ECO:0007669"/>
    <property type="project" value="TreeGrafter"/>
</dbReference>
<evidence type="ECO:0000313" key="6">
    <source>
        <dbReference type="Proteomes" id="UP001050691"/>
    </source>
</evidence>
<dbReference type="InterPro" id="IPR033140">
    <property type="entry name" value="Lipase_GDXG_put_SER_AS"/>
</dbReference>
<feature type="active site" evidence="2">
    <location>
        <position position="228"/>
    </location>
</feature>
<feature type="domain" description="C2H2-type" evidence="4">
    <location>
        <begin position="927"/>
        <end position="956"/>
    </location>
</feature>
<keyword evidence="6" id="KW-1185">Reference proteome</keyword>
<comment type="caution">
    <text evidence="5">The sequence shown here is derived from an EMBL/GenBank/DDBJ whole genome shotgun (WGS) entry which is preliminary data.</text>
</comment>
<dbReference type="InterPro" id="IPR013094">
    <property type="entry name" value="AB_hydrolase_3"/>
</dbReference>
<dbReference type="GO" id="GO:0008270">
    <property type="term" value="F:zinc ion binding"/>
    <property type="evidence" value="ECO:0007669"/>
    <property type="project" value="UniProtKB-KW"/>
</dbReference>
<feature type="region of interest" description="Disordered" evidence="3">
    <location>
        <begin position="727"/>
        <end position="779"/>
    </location>
</feature>
<evidence type="ECO:0000259" key="4">
    <source>
        <dbReference type="PROSITE" id="PS50157"/>
    </source>
</evidence>
<dbReference type="Pfam" id="PF00096">
    <property type="entry name" value="zf-C2H2"/>
    <property type="match status" value="2"/>
</dbReference>
<evidence type="ECO:0000256" key="3">
    <source>
        <dbReference type="SAM" id="MobiDB-lite"/>
    </source>
</evidence>
<name>A0AAV4ZWS7_9AGAM</name>
<keyword evidence="1" id="KW-0863">Zinc-finger</keyword>
<evidence type="ECO:0000313" key="5">
    <source>
        <dbReference type="EMBL" id="GJJ06317.1"/>
    </source>
</evidence>
<dbReference type="FunFam" id="3.30.160.60:FF:000007">
    <property type="entry name" value="Basic krueppel-like factor 3"/>
    <property type="match status" value="1"/>
</dbReference>
<dbReference type="GO" id="GO:0004771">
    <property type="term" value="F:sterol ester esterase activity"/>
    <property type="evidence" value="ECO:0007669"/>
    <property type="project" value="TreeGrafter"/>
</dbReference>
<feature type="compositionally biased region" description="Polar residues" evidence="3">
    <location>
        <begin position="727"/>
        <end position="740"/>
    </location>
</feature>
<evidence type="ECO:0000256" key="1">
    <source>
        <dbReference type="PROSITE-ProRule" id="PRU00042"/>
    </source>
</evidence>
<dbReference type="Gene3D" id="3.40.50.1820">
    <property type="entry name" value="alpha/beta hydrolase"/>
    <property type="match status" value="2"/>
</dbReference>
<dbReference type="InterPro" id="IPR013087">
    <property type="entry name" value="Znf_C2H2_type"/>
</dbReference>
<dbReference type="PROSITE" id="PS00028">
    <property type="entry name" value="ZINC_FINGER_C2H2_1"/>
    <property type="match status" value="2"/>
</dbReference>
<feature type="compositionally biased region" description="Low complexity" evidence="3">
    <location>
        <begin position="809"/>
        <end position="833"/>
    </location>
</feature>
<feature type="region of interest" description="Disordered" evidence="3">
    <location>
        <begin position="793"/>
        <end position="834"/>
    </location>
</feature>
<proteinExistence type="predicted"/>
<dbReference type="SUPFAM" id="SSF53474">
    <property type="entry name" value="alpha/beta-Hydrolases"/>
    <property type="match status" value="1"/>
</dbReference>
<gene>
    <name evidence="5" type="ORF">Clacol_000508</name>
</gene>
<dbReference type="SMART" id="SM00355">
    <property type="entry name" value="ZnF_C2H2"/>
    <property type="match status" value="3"/>
</dbReference>